<feature type="compositionally biased region" description="Low complexity" evidence="1">
    <location>
        <begin position="60"/>
        <end position="72"/>
    </location>
</feature>
<feature type="region of interest" description="Disordered" evidence="1">
    <location>
        <begin position="41"/>
        <end position="72"/>
    </location>
</feature>
<evidence type="ECO:0000313" key="2">
    <source>
        <dbReference type="EMBL" id="MBE6513321.1"/>
    </source>
</evidence>
<dbReference type="InterPro" id="IPR013783">
    <property type="entry name" value="Ig-like_fold"/>
</dbReference>
<evidence type="ECO:0000256" key="1">
    <source>
        <dbReference type="SAM" id="MobiDB-lite"/>
    </source>
</evidence>
<protein>
    <submittedName>
        <fullName evidence="2">Ig-like domain repeat protein</fullName>
    </submittedName>
</protein>
<gene>
    <name evidence="2" type="ORF">E7Z75_09340</name>
</gene>
<reference evidence="2" key="1">
    <citation type="submission" date="2019-04" db="EMBL/GenBank/DDBJ databases">
        <title>Evolution of Biomass-Degrading Anaerobic Consortia Revealed by Metagenomics.</title>
        <authorList>
            <person name="Peng X."/>
        </authorList>
    </citation>
    <scope>NUCLEOTIDE SEQUENCE</scope>
    <source>
        <strain evidence="2">SIG14</strain>
    </source>
</reference>
<proteinExistence type="predicted"/>
<name>A0A8T3VVN5_METOL</name>
<comment type="caution">
    <text evidence="2">The sequence shown here is derived from an EMBL/GenBank/DDBJ whole genome shotgun (WGS) entry which is preliminary data.</text>
</comment>
<accession>A0A8T3VVN5</accession>
<dbReference type="EMBL" id="SUTG01000070">
    <property type="protein sequence ID" value="MBE6513321.1"/>
    <property type="molecule type" value="Genomic_DNA"/>
</dbReference>
<organism evidence="2 3">
    <name type="scientific">Methanobrevibacter olleyae</name>
    <dbReference type="NCBI Taxonomy" id="294671"/>
    <lineage>
        <taxon>Archaea</taxon>
        <taxon>Methanobacteriati</taxon>
        <taxon>Methanobacteriota</taxon>
        <taxon>Methanomada group</taxon>
        <taxon>Methanobacteria</taxon>
        <taxon>Methanobacteriales</taxon>
        <taxon>Methanobacteriaceae</taxon>
        <taxon>Methanobrevibacter</taxon>
    </lineage>
</organism>
<dbReference type="AlphaFoldDB" id="A0A8T3VVN5"/>
<evidence type="ECO:0000313" key="3">
    <source>
        <dbReference type="Proteomes" id="UP000732619"/>
    </source>
</evidence>
<dbReference type="Proteomes" id="UP000732619">
    <property type="component" value="Unassembled WGS sequence"/>
</dbReference>
<sequence>MKFNKLMLFSIIMIAILAIGAVSATDLDSVDDIESNDFSIDDSLSVESDSNNGDAGAEGDNQQVNPKNDNNNVTLPENVYAWDCNMAVDVPEDTKGTFNLSFDDWEPMNVTGLFGDYGNISGRKNIDLVPQINGSGRFGNQVLEPGKNHTLNLTYFDGETVHFSETHTFFLNYIKFEVPEEISTMNGVYQYLNVSVPLNESSNARAALYIDGKQIGYAQPFNGYGNRSIRMFTKEFFKGISYGIHNYELRYFDGKYPNASQSGTINVVFDDVEYQKTIVKGSVYNEDIKVNLPFDAFGTVKLIADGKTLVPTQTFYRDDMTTYVFNLSSLDCKEYNATLVYSGDGYYPAFNRTVSFKLDYLVDICPDSYTDNKNVSDEIYLDLPVDFPAGATFTLTVNGTNYTATSVKDAYNTKAFFDISNLTAGEYDANLTYNGDSKYPAKTIGFKFNKFYKVHFNNWHDIFEDTYITLNLPANASGNLTILFNNSENVSELITINLTKDDGNRSNDVNNEIDYSINIKGDFKLVNCTIKNTFLKLIDSETKFFIFNYTGDYEDQVIDSFYPSLDTDPAYISIYPRMGPYEIVVGKKTNFTFEMPSDANGNLLVQIDGKTYYNGKLKKGKATFELPYTKVGEFYFYYKYTGDDKYGTSRTVNDLDNLLVRGKFPKINLTMPTNFVKNCYNTIKFTFPGTSFNGELKLKLDYGNNRYEYVTVPIVKGVGSVKILPKYQGKVRIFYDYAYKYYEAHWECFGDFKVYKLTSKNVTKYYTDSKKLNVTIVDNHNKPVPNGQVVYFYYKGKKIGNATTKNGVASFKLNYKPGTYIIKVYYKGTYVNRKVIIKPILTFKAVKVKRSAKKLVLTSSLKKVNGKYIKGKYITFKFNGKTYKAKTNSKGVAKVTIKRAVLKKLRVGKKIKIQATYLKGTVKRTAKVKR</sequence>
<dbReference type="Gene3D" id="2.60.40.10">
    <property type="entry name" value="Immunoglobulins"/>
    <property type="match status" value="1"/>
</dbReference>